<keyword evidence="1 5" id="KW-0378">Hydrolase</keyword>
<evidence type="ECO:0000313" key="6">
    <source>
        <dbReference type="Proteomes" id="UP000266889"/>
    </source>
</evidence>
<dbReference type="Proteomes" id="UP000266889">
    <property type="component" value="Unassembled WGS sequence"/>
</dbReference>
<evidence type="ECO:0000259" key="4">
    <source>
        <dbReference type="SMART" id="SM00495"/>
    </source>
</evidence>
<evidence type="ECO:0000256" key="2">
    <source>
        <dbReference type="SAM" id="MobiDB-lite"/>
    </source>
</evidence>
<dbReference type="GO" id="GO:0030246">
    <property type="term" value="F:carbohydrate binding"/>
    <property type="evidence" value="ECO:0007669"/>
    <property type="project" value="InterPro"/>
</dbReference>
<dbReference type="GO" id="GO:0004553">
    <property type="term" value="F:hydrolase activity, hydrolyzing O-glycosyl compounds"/>
    <property type="evidence" value="ECO:0007669"/>
    <property type="project" value="InterPro"/>
</dbReference>
<evidence type="ECO:0000256" key="1">
    <source>
        <dbReference type="ARBA" id="ARBA00022801"/>
    </source>
</evidence>
<feature type="compositionally biased region" description="Pro residues" evidence="2">
    <location>
        <begin position="99"/>
        <end position="114"/>
    </location>
</feature>
<feature type="chain" id="PRO_5039626249" evidence="3">
    <location>
        <begin position="23"/>
        <end position="114"/>
    </location>
</feature>
<dbReference type="RefSeq" id="WP_341869891.1">
    <property type="nucleotide sequence ID" value="NZ_QGSY01000077.1"/>
</dbReference>
<reference evidence="5 6" key="1">
    <citation type="submission" date="2018-05" db="EMBL/GenBank/DDBJ databases">
        <title>Micromonospora from Atacama Desert.</title>
        <authorList>
            <person name="Carro L."/>
            <person name="Goodfellow M."/>
            <person name="Klenk H.-P."/>
        </authorList>
    </citation>
    <scope>NUCLEOTIDE SEQUENCE [LARGE SCALE GENOMIC DNA]</scope>
    <source>
        <strain evidence="5 6">LB32</strain>
    </source>
</reference>
<feature type="non-terminal residue" evidence="5">
    <location>
        <position position="114"/>
    </location>
</feature>
<keyword evidence="6" id="KW-1185">Reference proteome</keyword>
<dbReference type="SUPFAM" id="SSF51055">
    <property type="entry name" value="Carbohydrate binding domain"/>
    <property type="match status" value="1"/>
</dbReference>
<name>A0A3N9XLT3_9ACTN</name>
<dbReference type="GO" id="GO:0005975">
    <property type="term" value="P:carbohydrate metabolic process"/>
    <property type="evidence" value="ECO:0007669"/>
    <property type="project" value="InterPro"/>
</dbReference>
<feature type="signal peptide" evidence="3">
    <location>
        <begin position="1"/>
        <end position="22"/>
    </location>
</feature>
<feature type="region of interest" description="Disordered" evidence="2">
    <location>
        <begin position="92"/>
        <end position="114"/>
    </location>
</feature>
<accession>A0A3N9XLT3</accession>
<gene>
    <name evidence="5" type="ORF">DLJ58_02340</name>
</gene>
<dbReference type="GO" id="GO:0005576">
    <property type="term" value="C:extracellular region"/>
    <property type="evidence" value="ECO:0007669"/>
    <property type="project" value="InterPro"/>
</dbReference>
<dbReference type="EMBL" id="QGSY01000077">
    <property type="protein sequence ID" value="RQX14068.1"/>
    <property type="molecule type" value="Genomic_DNA"/>
</dbReference>
<proteinExistence type="predicted"/>
<dbReference type="Pfam" id="PF02839">
    <property type="entry name" value="CBM_5_12"/>
    <property type="match status" value="1"/>
</dbReference>
<organism evidence="5 6">
    <name type="scientific">Micromonospora arida</name>
    <dbReference type="NCBI Taxonomy" id="2203715"/>
    <lineage>
        <taxon>Bacteria</taxon>
        <taxon>Bacillati</taxon>
        <taxon>Actinomycetota</taxon>
        <taxon>Actinomycetes</taxon>
        <taxon>Micromonosporales</taxon>
        <taxon>Micromonosporaceae</taxon>
        <taxon>Micromonospora</taxon>
    </lineage>
</organism>
<sequence>MRSRRIFAVVAGAAMTVTAAVAFVPSSMAAGPSANAVPLVVCAAPTWTEGPTYQAGAQVTYSGRLYQALVTHTAHPGAGWNPASTPSLWRDLGACSGTTPPPTTPPPTTPPPTT</sequence>
<dbReference type="InterPro" id="IPR003610">
    <property type="entry name" value="CBM5/12"/>
</dbReference>
<protein>
    <submittedName>
        <fullName evidence="5">Glycoside hydrolase family 18</fullName>
    </submittedName>
</protein>
<evidence type="ECO:0000313" key="5">
    <source>
        <dbReference type="EMBL" id="RQX14068.1"/>
    </source>
</evidence>
<dbReference type="Gene3D" id="2.10.10.20">
    <property type="entry name" value="Carbohydrate-binding module superfamily 5/12"/>
    <property type="match status" value="1"/>
</dbReference>
<comment type="caution">
    <text evidence="5">The sequence shown here is derived from an EMBL/GenBank/DDBJ whole genome shotgun (WGS) entry which is preliminary data.</text>
</comment>
<dbReference type="AlphaFoldDB" id="A0A3N9XLT3"/>
<dbReference type="InterPro" id="IPR036573">
    <property type="entry name" value="CBM_sf_5/12"/>
</dbReference>
<keyword evidence="3" id="KW-0732">Signal</keyword>
<feature type="domain" description="Chitin-binding type-3" evidence="4">
    <location>
        <begin position="44"/>
        <end position="92"/>
    </location>
</feature>
<dbReference type="CDD" id="cd12214">
    <property type="entry name" value="ChiA1_BD"/>
    <property type="match status" value="1"/>
</dbReference>
<dbReference type="SMART" id="SM00495">
    <property type="entry name" value="ChtBD3"/>
    <property type="match status" value="1"/>
</dbReference>
<evidence type="ECO:0000256" key="3">
    <source>
        <dbReference type="SAM" id="SignalP"/>
    </source>
</evidence>